<keyword evidence="10" id="KW-0902">Two-component regulatory system</keyword>
<dbReference type="SMART" id="SM00387">
    <property type="entry name" value="HATPase_c"/>
    <property type="match status" value="1"/>
</dbReference>
<dbReference type="PROSITE" id="PS50109">
    <property type="entry name" value="HIS_KIN"/>
    <property type="match status" value="1"/>
</dbReference>
<feature type="transmembrane region" description="Helical" evidence="12">
    <location>
        <begin position="161"/>
        <end position="183"/>
    </location>
</feature>
<feature type="domain" description="Histidine kinase" evidence="13">
    <location>
        <begin position="207"/>
        <end position="423"/>
    </location>
</feature>
<dbReference type="EC" id="2.7.13.3" evidence="3"/>
<dbReference type="Pfam" id="PF00512">
    <property type="entry name" value="HisKA"/>
    <property type="match status" value="1"/>
</dbReference>
<feature type="transmembrane region" description="Helical" evidence="12">
    <location>
        <begin position="12"/>
        <end position="33"/>
    </location>
</feature>
<feature type="transmembrane region" description="Helical" evidence="12">
    <location>
        <begin position="39"/>
        <end position="59"/>
    </location>
</feature>
<evidence type="ECO:0000256" key="2">
    <source>
        <dbReference type="ARBA" id="ARBA00004236"/>
    </source>
</evidence>
<protein>
    <recommendedName>
        <fullName evidence="3">histidine kinase</fullName>
        <ecNumber evidence="3">2.7.13.3</ecNumber>
    </recommendedName>
</protein>
<evidence type="ECO:0000256" key="9">
    <source>
        <dbReference type="ARBA" id="ARBA00022840"/>
    </source>
</evidence>
<keyword evidence="9" id="KW-0067">ATP-binding</keyword>
<feature type="transmembrane region" description="Helical" evidence="12">
    <location>
        <begin position="100"/>
        <end position="119"/>
    </location>
</feature>
<keyword evidence="5" id="KW-0597">Phosphoprotein</keyword>
<keyword evidence="4" id="KW-1003">Cell membrane</keyword>
<dbReference type="AlphaFoldDB" id="A0A5J4KZP3"/>
<evidence type="ECO:0000256" key="12">
    <source>
        <dbReference type="SAM" id="Phobius"/>
    </source>
</evidence>
<reference evidence="14" key="1">
    <citation type="submission" date="2019-10" db="EMBL/GenBank/DDBJ databases">
        <title>Metagenomic sequencing of thiosulfate-disproportionating enrichment culture.</title>
        <authorList>
            <person name="Umezawa K."/>
            <person name="Kojima H."/>
            <person name="Fukui M."/>
        </authorList>
    </citation>
    <scope>NUCLEOTIDE SEQUENCE</scope>
    <source>
        <strain evidence="14">45J</strain>
    </source>
</reference>
<evidence type="ECO:0000256" key="5">
    <source>
        <dbReference type="ARBA" id="ARBA00022553"/>
    </source>
</evidence>
<dbReference type="CDD" id="cd00082">
    <property type="entry name" value="HisKA"/>
    <property type="match status" value="1"/>
</dbReference>
<evidence type="ECO:0000256" key="7">
    <source>
        <dbReference type="ARBA" id="ARBA00022741"/>
    </source>
</evidence>
<keyword evidence="7" id="KW-0547">Nucleotide-binding</keyword>
<dbReference type="FunFam" id="3.30.565.10:FF:000023">
    <property type="entry name" value="PAS domain-containing sensor histidine kinase"/>
    <property type="match status" value="1"/>
</dbReference>
<evidence type="ECO:0000256" key="4">
    <source>
        <dbReference type="ARBA" id="ARBA00022475"/>
    </source>
</evidence>
<dbReference type="InterPro" id="IPR003661">
    <property type="entry name" value="HisK_dim/P_dom"/>
</dbReference>
<evidence type="ECO:0000256" key="10">
    <source>
        <dbReference type="ARBA" id="ARBA00023012"/>
    </source>
</evidence>
<accession>A0A5J4KZP3</accession>
<dbReference type="SMART" id="SM00388">
    <property type="entry name" value="HisKA"/>
    <property type="match status" value="1"/>
</dbReference>
<dbReference type="InterPro" id="IPR036890">
    <property type="entry name" value="HATPase_C_sf"/>
</dbReference>
<evidence type="ECO:0000256" key="6">
    <source>
        <dbReference type="ARBA" id="ARBA00022679"/>
    </source>
</evidence>
<evidence type="ECO:0000256" key="1">
    <source>
        <dbReference type="ARBA" id="ARBA00000085"/>
    </source>
</evidence>
<comment type="catalytic activity">
    <reaction evidence="1">
        <text>ATP + protein L-histidine = ADP + protein N-phospho-L-histidine.</text>
        <dbReference type="EC" id="2.7.13.3"/>
    </reaction>
</comment>
<evidence type="ECO:0000256" key="11">
    <source>
        <dbReference type="ARBA" id="ARBA00023136"/>
    </source>
</evidence>
<organism evidence="14">
    <name type="scientific">hot springs metagenome</name>
    <dbReference type="NCBI Taxonomy" id="433727"/>
    <lineage>
        <taxon>unclassified sequences</taxon>
        <taxon>metagenomes</taxon>
        <taxon>ecological metagenomes</taxon>
    </lineage>
</organism>
<dbReference type="Pfam" id="PF02518">
    <property type="entry name" value="HATPase_c"/>
    <property type="match status" value="1"/>
</dbReference>
<evidence type="ECO:0000256" key="8">
    <source>
        <dbReference type="ARBA" id="ARBA00022777"/>
    </source>
</evidence>
<dbReference type="PANTHER" id="PTHR43711">
    <property type="entry name" value="TWO-COMPONENT HISTIDINE KINASE"/>
    <property type="match status" value="1"/>
</dbReference>
<dbReference type="InterPro" id="IPR036097">
    <property type="entry name" value="HisK_dim/P_sf"/>
</dbReference>
<dbReference type="InterPro" id="IPR005467">
    <property type="entry name" value="His_kinase_dom"/>
</dbReference>
<dbReference type="InterPro" id="IPR050736">
    <property type="entry name" value="Sensor_HK_Regulatory"/>
</dbReference>
<feature type="transmembrane region" description="Helical" evidence="12">
    <location>
        <begin position="126"/>
        <end position="149"/>
    </location>
</feature>
<dbReference type="PRINTS" id="PR00344">
    <property type="entry name" value="BCTRLSENSOR"/>
</dbReference>
<dbReference type="Gene3D" id="1.10.287.130">
    <property type="match status" value="1"/>
</dbReference>
<comment type="subcellular location">
    <subcellularLocation>
        <location evidence="2">Cell membrane</location>
    </subcellularLocation>
</comment>
<keyword evidence="8" id="KW-0418">Kinase</keyword>
<keyword evidence="12" id="KW-0812">Transmembrane</keyword>
<dbReference type="EMBL" id="BLAB01000001">
    <property type="protein sequence ID" value="GER94734.1"/>
    <property type="molecule type" value="Genomic_DNA"/>
</dbReference>
<dbReference type="InterPro" id="IPR003594">
    <property type="entry name" value="HATPase_dom"/>
</dbReference>
<name>A0A5J4KZP3_9ZZZZ</name>
<evidence type="ECO:0000256" key="3">
    <source>
        <dbReference type="ARBA" id="ARBA00012438"/>
    </source>
</evidence>
<dbReference type="Gene3D" id="3.30.565.10">
    <property type="entry name" value="Histidine kinase-like ATPase, C-terminal domain"/>
    <property type="match status" value="1"/>
</dbReference>
<keyword evidence="12" id="KW-1133">Transmembrane helix</keyword>
<dbReference type="GO" id="GO:0005524">
    <property type="term" value="F:ATP binding"/>
    <property type="evidence" value="ECO:0007669"/>
    <property type="project" value="UniProtKB-KW"/>
</dbReference>
<dbReference type="GO" id="GO:0005886">
    <property type="term" value="C:plasma membrane"/>
    <property type="evidence" value="ECO:0007669"/>
    <property type="project" value="UniProtKB-SubCell"/>
</dbReference>
<keyword evidence="6" id="KW-0808">Transferase</keyword>
<gene>
    <name evidence="14" type="ORF">A45J_2498</name>
</gene>
<evidence type="ECO:0000259" key="13">
    <source>
        <dbReference type="PROSITE" id="PS50109"/>
    </source>
</evidence>
<proteinExistence type="predicted"/>
<dbReference type="SUPFAM" id="SSF55874">
    <property type="entry name" value="ATPase domain of HSP90 chaperone/DNA topoisomerase II/histidine kinase"/>
    <property type="match status" value="1"/>
</dbReference>
<keyword evidence="11 12" id="KW-0472">Membrane</keyword>
<dbReference type="GO" id="GO:0000155">
    <property type="term" value="F:phosphorelay sensor kinase activity"/>
    <property type="evidence" value="ECO:0007669"/>
    <property type="project" value="InterPro"/>
</dbReference>
<dbReference type="PANTHER" id="PTHR43711:SF1">
    <property type="entry name" value="HISTIDINE KINASE 1"/>
    <property type="match status" value="1"/>
</dbReference>
<dbReference type="SUPFAM" id="SSF47384">
    <property type="entry name" value="Homodimeric domain of signal transducing histidine kinase"/>
    <property type="match status" value="1"/>
</dbReference>
<comment type="caution">
    <text evidence="14">The sequence shown here is derived from an EMBL/GenBank/DDBJ whole genome shotgun (WGS) entry which is preliminary data.</text>
</comment>
<dbReference type="CDD" id="cd00075">
    <property type="entry name" value="HATPase"/>
    <property type="match status" value="1"/>
</dbReference>
<dbReference type="InterPro" id="IPR004358">
    <property type="entry name" value="Sig_transdc_His_kin-like_C"/>
</dbReference>
<evidence type="ECO:0000313" key="14">
    <source>
        <dbReference type="EMBL" id="GER94734.1"/>
    </source>
</evidence>
<sequence>MFFEQSEIKERLRWLVRLRWLGCVAVFIAVHIVREVFRLDFPMLPVYVILLSVVAYNLYFQNRLKFISKDFLKDAITQIGLDYITLAAAIYFSGGCDSPFLYYYIFHIVITGIILPRIWAFGFAGIAVVLPFIVFGLKHIGILPHFAIFTDMPVFFADIKVISIYGAVFISTLILTAYFVTYLSDKLYKKQEEINRLYLSQSNFIANLAHEIKTPLNAVAGFTALVSDESFSEEDRNKFKAKINEAVEYVNSLLNDIMELSKIETGKIMLSIEPFMIADTIREAADILYLRAKEKNINISVQADDITSVFCCGDERRVKEIIVNLLDNAVKYTPDNGKIGIDAHRINDHVEITVWDTGKGIPTESIDKIFDAYHRLYEEEKIKGAGLGLSIVKKLVELHRGNIRVESEVGKGSRFIFTMPVKRKVSESGKNCLD</sequence>